<dbReference type="InterPro" id="IPR050778">
    <property type="entry name" value="Cueball_EGF_LRP_Nidogen"/>
</dbReference>
<dbReference type="SUPFAM" id="SSF63825">
    <property type="entry name" value="YWTD domain"/>
    <property type="match status" value="1"/>
</dbReference>
<comment type="caution">
    <text evidence="3">The sequence shown here is derived from an EMBL/GenBank/DDBJ whole genome shotgun (WGS) entry which is preliminary data.</text>
</comment>
<dbReference type="AlphaFoldDB" id="A0AAV6UQ65"/>
<dbReference type="Pfam" id="PF14670">
    <property type="entry name" value="FXa_inhibition"/>
    <property type="match status" value="1"/>
</dbReference>
<proteinExistence type="predicted"/>
<keyword evidence="1" id="KW-0245">EGF-like domain</keyword>
<feature type="repeat" description="LDL-receptor class B" evidence="2">
    <location>
        <begin position="125"/>
        <end position="167"/>
    </location>
</feature>
<dbReference type="GO" id="GO:0005886">
    <property type="term" value="C:plasma membrane"/>
    <property type="evidence" value="ECO:0007669"/>
    <property type="project" value="TreeGrafter"/>
</dbReference>
<dbReference type="InterPro" id="IPR000033">
    <property type="entry name" value="LDLR_classB_rpt"/>
</dbReference>
<dbReference type="GO" id="GO:0060070">
    <property type="term" value="P:canonical Wnt signaling pathway"/>
    <property type="evidence" value="ECO:0007669"/>
    <property type="project" value="TreeGrafter"/>
</dbReference>
<name>A0AAV6UQ65_9ARAC</name>
<keyword evidence="4" id="KW-1185">Reference proteome</keyword>
<dbReference type="InterPro" id="IPR011042">
    <property type="entry name" value="6-blade_b-propeller_TolB-like"/>
</dbReference>
<evidence type="ECO:0000313" key="3">
    <source>
        <dbReference type="EMBL" id="KAG8186197.1"/>
    </source>
</evidence>
<dbReference type="Pfam" id="PF00058">
    <property type="entry name" value="Ldl_recept_b"/>
    <property type="match status" value="1"/>
</dbReference>
<dbReference type="Gene3D" id="2.120.10.30">
    <property type="entry name" value="TolB, C-terminal domain"/>
    <property type="match status" value="2"/>
</dbReference>
<evidence type="ECO:0000313" key="4">
    <source>
        <dbReference type="Proteomes" id="UP000827092"/>
    </source>
</evidence>
<dbReference type="PANTHER" id="PTHR46513:SF13">
    <property type="entry name" value="EGF-LIKE DOMAIN-CONTAINING PROTEIN"/>
    <property type="match status" value="1"/>
</dbReference>
<dbReference type="PROSITE" id="PS51120">
    <property type="entry name" value="LDLRB"/>
    <property type="match status" value="1"/>
</dbReference>
<dbReference type="PANTHER" id="PTHR46513">
    <property type="entry name" value="VITELLOGENIN RECEPTOR-LIKE PROTEIN-RELATED-RELATED"/>
    <property type="match status" value="1"/>
</dbReference>
<dbReference type="Proteomes" id="UP000827092">
    <property type="component" value="Unassembled WGS sequence"/>
</dbReference>
<dbReference type="Gene3D" id="2.10.25.10">
    <property type="entry name" value="Laminin"/>
    <property type="match status" value="1"/>
</dbReference>
<evidence type="ECO:0000256" key="2">
    <source>
        <dbReference type="PROSITE-ProRule" id="PRU00461"/>
    </source>
</evidence>
<organism evidence="3 4">
    <name type="scientific">Oedothorax gibbosus</name>
    <dbReference type="NCBI Taxonomy" id="931172"/>
    <lineage>
        <taxon>Eukaryota</taxon>
        <taxon>Metazoa</taxon>
        <taxon>Ecdysozoa</taxon>
        <taxon>Arthropoda</taxon>
        <taxon>Chelicerata</taxon>
        <taxon>Arachnida</taxon>
        <taxon>Araneae</taxon>
        <taxon>Araneomorphae</taxon>
        <taxon>Entelegynae</taxon>
        <taxon>Araneoidea</taxon>
        <taxon>Linyphiidae</taxon>
        <taxon>Erigoninae</taxon>
        <taxon>Oedothorax</taxon>
    </lineage>
</organism>
<evidence type="ECO:0000256" key="1">
    <source>
        <dbReference type="ARBA" id="ARBA00022536"/>
    </source>
</evidence>
<sequence>MEVGMHLNYSQDNVELVTEVYGNNDYTEISTQLVENQEHILLLYTNQSDLRLLDLETKEDTALIPNLGRAMAFDYDFAKMMVLWTDVVDKSIYSAPLWLGKPICKLSENIGIVNSHGIAVDWIHNNVYWTDVDQASINVVRVAGFNKKTLFSTGVDTPQAIVLNPLEGYVLQLDERQIYWGSGVSKGIFTTDFEGSKVRYVLWSNVLRMPYSIDVFEDTLYWTELWSKREDFYQMDKSTGSDVSKVAMGRSWAKLTDIKVLHSSKQPQGPDFCGQSNGGCSHLCLPAPRVTKASPNHTCLCPDGMLLARDGVTCIDCSDEATLARENQYCPGKTTNTLKVPYNKLSHSFDVPVDACISTLYKDKRNENTASTTFGIPSLIVQLVLGSLIESQFLQTVVQLEFGELKMHRL</sequence>
<accession>A0AAV6UQ65</accession>
<evidence type="ECO:0008006" key="5">
    <source>
        <dbReference type="Google" id="ProtNLM"/>
    </source>
</evidence>
<gene>
    <name evidence="3" type="ORF">JTE90_008727</name>
</gene>
<dbReference type="GO" id="GO:0042813">
    <property type="term" value="F:Wnt receptor activity"/>
    <property type="evidence" value="ECO:0007669"/>
    <property type="project" value="TreeGrafter"/>
</dbReference>
<protein>
    <recommendedName>
        <fullName evidence="5">Vitellogenin receptor</fullName>
    </recommendedName>
</protein>
<dbReference type="GO" id="GO:0017147">
    <property type="term" value="F:Wnt-protein binding"/>
    <property type="evidence" value="ECO:0007669"/>
    <property type="project" value="TreeGrafter"/>
</dbReference>
<reference evidence="3 4" key="1">
    <citation type="journal article" date="2022" name="Nat. Ecol. Evol.">
        <title>A masculinizing supergene underlies an exaggerated male reproductive morph in a spider.</title>
        <authorList>
            <person name="Hendrickx F."/>
            <person name="De Corte Z."/>
            <person name="Sonet G."/>
            <person name="Van Belleghem S.M."/>
            <person name="Kostlbacher S."/>
            <person name="Vangestel C."/>
        </authorList>
    </citation>
    <scope>NUCLEOTIDE SEQUENCE [LARGE SCALE GENOMIC DNA]</scope>
    <source>
        <strain evidence="3">W744_W776</strain>
    </source>
</reference>
<dbReference type="SMART" id="SM00135">
    <property type="entry name" value="LY"/>
    <property type="match status" value="4"/>
</dbReference>
<dbReference type="EMBL" id="JAFNEN010000309">
    <property type="protein sequence ID" value="KAG8186197.1"/>
    <property type="molecule type" value="Genomic_DNA"/>
</dbReference>
<dbReference type="SUPFAM" id="SSF57196">
    <property type="entry name" value="EGF/Laminin"/>
    <property type="match status" value="1"/>
</dbReference>